<dbReference type="GO" id="GO:0006635">
    <property type="term" value="P:fatty acid beta-oxidation"/>
    <property type="evidence" value="ECO:0007669"/>
    <property type="project" value="TreeGrafter"/>
</dbReference>
<proteinExistence type="predicted"/>
<dbReference type="GO" id="GO:0016829">
    <property type="term" value="F:lyase activity"/>
    <property type="evidence" value="ECO:0007669"/>
    <property type="project" value="UniProtKB-KW"/>
</dbReference>
<dbReference type="PANTHER" id="PTHR23309:SF40">
    <property type="entry name" value="3-HYDROXYACYL-COA DEHYDROGENASE-RELATED"/>
    <property type="match status" value="1"/>
</dbReference>
<evidence type="ECO:0000313" key="4">
    <source>
        <dbReference type="EMBL" id="KAK7272774.1"/>
    </source>
</evidence>
<keyword evidence="1" id="KW-0413">Isomerase</keyword>
<dbReference type="AlphaFoldDB" id="A0AAN9FAM0"/>
<evidence type="ECO:0000313" key="5">
    <source>
        <dbReference type="Proteomes" id="UP001359559"/>
    </source>
</evidence>
<dbReference type="Proteomes" id="UP001359559">
    <property type="component" value="Unassembled WGS sequence"/>
</dbReference>
<keyword evidence="3" id="KW-0511">Multifunctional enzyme</keyword>
<dbReference type="PANTHER" id="PTHR23309">
    <property type="entry name" value="3-HYDROXYACYL-COA DEHYROGENASE"/>
    <property type="match status" value="1"/>
</dbReference>
<dbReference type="GO" id="GO:0003857">
    <property type="term" value="F:(3S)-3-hydroxyacyl-CoA dehydrogenase (NAD+) activity"/>
    <property type="evidence" value="ECO:0007669"/>
    <property type="project" value="TreeGrafter"/>
</dbReference>
<gene>
    <name evidence="4" type="ORF">RJT34_29602</name>
</gene>
<keyword evidence="2" id="KW-0456">Lyase</keyword>
<evidence type="ECO:0000256" key="2">
    <source>
        <dbReference type="ARBA" id="ARBA00023239"/>
    </source>
</evidence>
<organism evidence="4 5">
    <name type="scientific">Clitoria ternatea</name>
    <name type="common">Butterfly pea</name>
    <dbReference type="NCBI Taxonomy" id="43366"/>
    <lineage>
        <taxon>Eukaryota</taxon>
        <taxon>Viridiplantae</taxon>
        <taxon>Streptophyta</taxon>
        <taxon>Embryophyta</taxon>
        <taxon>Tracheophyta</taxon>
        <taxon>Spermatophyta</taxon>
        <taxon>Magnoliopsida</taxon>
        <taxon>eudicotyledons</taxon>
        <taxon>Gunneridae</taxon>
        <taxon>Pentapetalae</taxon>
        <taxon>rosids</taxon>
        <taxon>fabids</taxon>
        <taxon>Fabales</taxon>
        <taxon>Fabaceae</taxon>
        <taxon>Papilionoideae</taxon>
        <taxon>50 kb inversion clade</taxon>
        <taxon>NPAAA clade</taxon>
        <taxon>indigoferoid/millettioid clade</taxon>
        <taxon>Phaseoleae</taxon>
        <taxon>Clitoria</taxon>
    </lineage>
</organism>
<dbReference type="GO" id="GO:0005777">
    <property type="term" value="C:peroxisome"/>
    <property type="evidence" value="ECO:0007669"/>
    <property type="project" value="TreeGrafter"/>
</dbReference>
<reference evidence="4 5" key="1">
    <citation type="submission" date="2024-01" db="EMBL/GenBank/DDBJ databases">
        <title>The genomes of 5 underutilized Papilionoideae crops provide insights into root nodulation and disease resistance.</title>
        <authorList>
            <person name="Yuan L."/>
        </authorList>
    </citation>
    <scope>NUCLEOTIDE SEQUENCE [LARGE SCALE GENOMIC DNA]</scope>
    <source>
        <strain evidence="4">LY-2023</strain>
        <tissue evidence="4">Leaf</tissue>
    </source>
</reference>
<dbReference type="GO" id="GO:0016853">
    <property type="term" value="F:isomerase activity"/>
    <property type="evidence" value="ECO:0007669"/>
    <property type="project" value="UniProtKB-KW"/>
</dbReference>
<protein>
    <submittedName>
        <fullName evidence="4">Uncharacterized protein</fullName>
    </submittedName>
</protein>
<sequence length="234" mass="26614">MALTFVNSRFCEIFHNLPSFEQKERTAIERNLEGVWFAVGETELRQHLPYTLKHALGSEQMIMVYRLFGAVEERRKPPKQMELSLLKTGVLDYAELEDVDMVIENVIIVLQIYGQLVLLIFGVRSMFDLWQQTISLGSSLIHLLDQPVLFTLTLCHLEIVWTNKTSAQVILDLMIVVKIIKIALVVVGNCTGFAVNIHKIHGMPAVDHVVRLLNVVKPGSSYSFSALRTQRKNI</sequence>
<comment type="caution">
    <text evidence="4">The sequence shown here is derived from an EMBL/GenBank/DDBJ whole genome shotgun (WGS) entry which is preliminary data.</text>
</comment>
<evidence type="ECO:0000256" key="3">
    <source>
        <dbReference type="ARBA" id="ARBA00023268"/>
    </source>
</evidence>
<dbReference type="EMBL" id="JAYKXN010000007">
    <property type="protein sequence ID" value="KAK7272774.1"/>
    <property type="molecule type" value="Genomic_DNA"/>
</dbReference>
<accession>A0AAN9FAM0</accession>
<name>A0AAN9FAM0_CLITE</name>
<keyword evidence="5" id="KW-1185">Reference proteome</keyword>
<evidence type="ECO:0000256" key="1">
    <source>
        <dbReference type="ARBA" id="ARBA00023235"/>
    </source>
</evidence>